<keyword evidence="5 6" id="KW-0472">Membrane</keyword>
<dbReference type="PANTHER" id="PTHR30569:SF0">
    <property type="entry name" value="CYTOSINE PERMEASE"/>
    <property type="match status" value="1"/>
</dbReference>
<feature type="transmembrane region" description="Helical" evidence="6">
    <location>
        <begin position="93"/>
        <end position="112"/>
    </location>
</feature>
<keyword evidence="4 6" id="KW-1133">Transmembrane helix</keyword>
<evidence type="ECO:0000313" key="8">
    <source>
        <dbReference type="Proteomes" id="UP000063699"/>
    </source>
</evidence>
<feature type="transmembrane region" description="Helical" evidence="6">
    <location>
        <begin position="400"/>
        <end position="418"/>
    </location>
</feature>
<dbReference type="GO" id="GO:0005886">
    <property type="term" value="C:plasma membrane"/>
    <property type="evidence" value="ECO:0007669"/>
    <property type="project" value="TreeGrafter"/>
</dbReference>
<evidence type="ECO:0000256" key="1">
    <source>
        <dbReference type="ARBA" id="ARBA00004141"/>
    </source>
</evidence>
<evidence type="ECO:0000313" key="7">
    <source>
        <dbReference type="EMBL" id="ALG07331.1"/>
    </source>
</evidence>
<name>A0A0N9HLS1_9PSEU</name>
<dbReference type="GO" id="GO:0015209">
    <property type="term" value="F:cytosine transmembrane transporter activity"/>
    <property type="evidence" value="ECO:0007669"/>
    <property type="project" value="InterPro"/>
</dbReference>
<dbReference type="Pfam" id="PF02133">
    <property type="entry name" value="Transp_cyt_pur"/>
    <property type="match status" value="1"/>
</dbReference>
<feature type="transmembrane region" description="Helical" evidence="6">
    <location>
        <begin position="154"/>
        <end position="172"/>
    </location>
</feature>
<keyword evidence="3 6" id="KW-0812">Transmembrane</keyword>
<dbReference type="AlphaFoldDB" id="A0A0N9HLS1"/>
<evidence type="ECO:0000256" key="3">
    <source>
        <dbReference type="ARBA" id="ARBA00022692"/>
    </source>
</evidence>
<dbReference type="InterPro" id="IPR030191">
    <property type="entry name" value="CodB"/>
</dbReference>
<feature type="transmembrane region" description="Helical" evidence="6">
    <location>
        <begin position="307"/>
        <end position="326"/>
    </location>
</feature>
<sequence length="446" mass="47163">MTPQDDYALRRVPPAARYGWGWVAVQQFGQISDLITFSTGVLLGAGLSFWGAFWALTLGSVVLELVAVFVGIAGCREGLSTSVLTRWTGFGRYGSALLGLIISISLVGWFGIQNGIFALGMATVAPWLTASVWSLVTGVVITVFVIYGFRAMRWVGIVAVPAFQIVIAYSVIKEFSGADLGGLFASGPLGEPITIAAGATLVAGSYMAGAVVMPDMNRFNRSPRDVVKQSVLSITLGQYVMGLIGVLLAYALKGQDAVAILTGTAGVVGVITLVAAVVKINDWNLYSSSLGLVNAVDTLFGVKVNRVWATLGIGVAGTVLSAVGFLDRFTDFLTVLGVSLPPIAGIIVAEYYLVRRWRGALDESRQRGVLPSTEPTFVPVTLGIWVVSAVFGWWSEREQLGIGSVNSLLLAGLLYLVLGKLGLVRETGEAPVGEARKEESCESVST</sequence>
<feature type="transmembrane region" description="Helical" evidence="6">
    <location>
        <begin position="192"/>
        <end position="211"/>
    </location>
</feature>
<dbReference type="Proteomes" id="UP000063699">
    <property type="component" value="Chromosome"/>
</dbReference>
<dbReference type="OrthoDB" id="3169878at2"/>
<dbReference type="KEGG" id="kphy:AOZ06_10710"/>
<evidence type="ECO:0000256" key="2">
    <source>
        <dbReference type="ARBA" id="ARBA00008974"/>
    </source>
</evidence>
<accession>A0A0N9HLS1</accession>
<dbReference type="Gene3D" id="1.10.4160.10">
    <property type="entry name" value="Hydantoin permease"/>
    <property type="match status" value="1"/>
</dbReference>
<feature type="transmembrane region" description="Helical" evidence="6">
    <location>
        <begin position="231"/>
        <end position="252"/>
    </location>
</feature>
<comment type="subcellular location">
    <subcellularLocation>
        <location evidence="1">Membrane</location>
        <topology evidence="1">Multi-pass membrane protein</topology>
    </subcellularLocation>
</comment>
<dbReference type="InterPro" id="IPR001248">
    <property type="entry name" value="Pur-cyt_permease"/>
</dbReference>
<dbReference type="STRING" id="860235.AOZ06_10710"/>
<evidence type="ECO:0000256" key="4">
    <source>
        <dbReference type="ARBA" id="ARBA00022989"/>
    </source>
</evidence>
<feature type="transmembrane region" description="Helical" evidence="6">
    <location>
        <begin position="375"/>
        <end position="394"/>
    </location>
</feature>
<reference evidence="7 8" key="1">
    <citation type="submission" date="2015-07" db="EMBL/GenBank/DDBJ databases">
        <title>Genome sequencing of Kibdelosporangium phytohabitans.</title>
        <authorList>
            <person name="Qin S."/>
            <person name="Xing K."/>
        </authorList>
    </citation>
    <scope>NUCLEOTIDE SEQUENCE [LARGE SCALE GENOMIC DNA]</scope>
    <source>
        <strain evidence="7 8">KLBMP1111</strain>
    </source>
</reference>
<organism evidence="7 8">
    <name type="scientific">Kibdelosporangium phytohabitans</name>
    <dbReference type="NCBI Taxonomy" id="860235"/>
    <lineage>
        <taxon>Bacteria</taxon>
        <taxon>Bacillati</taxon>
        <taxon>Actinomycetota</taxon>
        <taxon>Actinomycetes</taxon>
        <taxon>Pseudonocardiales</taxon>
        <taxon>Pseudonocardiaceae</taxon>
        <taxon>Kibdelosporangium</taxon>
    </lineage>
</organism>
<feature type="transmembrane region" description="Helical" evidence="6">
    <location>
        <begin position="47"/>
        <end position="72"/>
    </location>
</feature>
<dbReference type="EMBL" id="CP012752">
    <property type="protein sequence ID" value="ALG07331.1"/>
    <property type="molecule type" value="Genomic_DNA"/>
</dbReference>
<feature type="transmembrane region" description="Helical" evidence="6">
    <location>
        <begin position="332"/>
        <end position="354"/>
    </location>
</feature>
<proteinExistence type="inferred from homology"/>
<feature type="transmembrane region" description="Helical" evidence="6">
    <location>
        <begin position="258"/>
        <end position="278"/>
    </location>
</feature>
<keyword evidence="8" id="KW-1185">Reference proteome</keyword>
<protein>
    <submittedName>
        <fullName evidence="7">Allantoin permease</fullName>
    </submittedName>
</protein>
<dbReference type="RefSeq" id="WP_054289299.1">
    <property type="nucleotide sequence ID" value="NZ_CP012752.1"/>
</dbReference>
<feature type="transmembrane region" description="Helical" evidence="6">
    <location>
        <begin position="124"/>
        <end position="147"/>
    </location>
</feature>
<gene>
    <name evidence="7" type="ORF">AOZ06_10710</name>
</gene>
<dbReference type="PANTHER" id="PTHR30569">
    <property type="entry name" value="CYTOSINE TRANSPORTER CODB"/>
    <property type="match status" value="1"/>
</dbReference>
<dbReference type="CDD" id="cd11484">
    <property type="entry name" value="SLC-NCS1sbd_CobB-like"/>
    <property type="match status" value="1"/>
</dbReference>
<comment type="similarity">
    <text evidence="2">Belongs to the purine-cytosine permease (2.A.39) family.</text>
</comment>
<evidence type="ECO:0000256" key="5">
    <source>
        <dbReference type="ARBA" id="ARBA00023136"/>
    </source>
</evidence>
<evidence type="ECO:0000256" key="6">
    <source>
        <dbReference type="SAM" id="Phobius"/>
    </source>
</evidence>